<feature type="transmembrane region" description="Helical" evidence="2">
    <location>
        <begin position="154"/>
        <end position="175"/>
    </location>
</feature>
<keyword evidence="2" id="KW-0472">Membrane</keyword>
<reference evidence="4 5" key="1">
    <citation type="submission" date="2014-02" db="EMBL/GenBank/DDBJ databases">
        <title>Transposable element dynamics among asymbiotic and ectomycorrhizal Amanita fungi.</title>
        <authorList>
            <consortium name="DOE Joint Genome Institute"/>
            <person name="Hess J."/>
            <person name="Skrede I."/>
            <person name="Wolfe B."/>
            <person name="LaButti K."/>
            <person name="Ohm R.A."/>
            <person name="Grigoriev I.V."/>
            <person name="Pringle A."/>
        </authorList>
    </citation>
    <scope>NUCLEOTIDE SEQUENCE [LARGE SCALE GENOMIC DNA]</scope>
    <source>
        <strain evidence="4 5">SKay4041</strain>
    </source>
</reference>
<organism evidence="4 5">
    <name type="scientific">Amanita thiersii Skay4041</name>
    <dbReference type="NCBI Taxonomy" id="703135"/>
    <lineage>
        <taxon>Eukaryota</taxon>
        <taxon>Fungi</taxon>
        <taxon>Dikarya</taxon>
        <taxon>Basidiomycota</taxon>
        <taxon>Agaricomycotina</taxon>
        <taxon>Agaricomycetes</taxon>
        <taxon>Agaricomycetidae</taxon>
        <taxon>Agaricales</taxon>
        <taxon>Pluteineae</taxon>
        <taxon>Amanitaceae</taxon>
        <taxon>Amanita</taxon>
    </lineage>
</organism>
<evidence type="ECO:0000313" key="4">
    <source>
        <dbReference type="EMBL" id="PFH48908.1"/>
    </source>
</evidence>
<keyword evidence="5" id="KW-1185">Reference proteome</keyword>
<evidence type="ECO:0000259" key="3">
    <source>
        <dbReference type="Pfam" id="PF20153"/>
    </source>
</evidence>
<dbReference type="OrthoDB" id="3235960at2759"/>
<feature type="transmembrane region" description="Helical" evidence="2">
    <location>
        <begin position="20"/>
        <end position="41"/>
    </location>
</feature>
<keyword evidence="2" id="KW-0812">Transmembrane</keyword>
<dbReference type="InterPro" id="IPR045338">
    <property type="entry name" value="DUF6535"/>
</dbReference>
<feature type="transmembrane region" description="Helical" evidence="2">
    <location>
        <begin position="96"/>
        <end position="118"/>
    </location>
</feature>
<feature type="transmembrane region" description="Helical" evidence="2">
    <location>
        <begin position="226"/>
        <end position="243"/>
    </location>
</feature>
<name>A0A2A9NFQ6_9AGAR</name>
<feature type="region of interest" description="Disordered" evidence="1">
    <location>
        <begin position="597"/>
        <end position="616"/>
    </location>
</feature>
<feature type="transmembrane region" description="Helical" evidence="2">
    <location>
        <begin position="181"/>
        <end position="205"/>
    </location>
</feature>
<dbReference type="EMBL" id="KZ302046">
    <property type="protein sequence ID" value="PFH48908.1"/>
    <property type="molecule type" value="Genomic_DNA"/>
</dbReference>
<dbReference type="Pfam" id="PF20153">
    <property type="entry name" value="DUF6535"/>
    <property type="match status" value="1"/>
</dbReference>
<sequence>MKKHDQDIYTTWKDEIEKLLIFASLFSATITAFTVESYKWLQEDYTKTSAHLLTQLPAQLSAIVSNNPNFNSSTTFLPTPLQPFTPDPQSVRINTYWFLSLIICLSTVVCGILCNQWLREITTQEPLSTEQAIINRQMQLVGLIAWKVPQLINLLPVALQISLILFFVGILDLLWSLSRVVAIVASIAAGLVLTLLIFTTTAPIIQIFCERVPTLNQCPYKSPQSWLFFRLASSLAGLLKYLINTCMKTKTQNLTTFLRLWRTKLSSWSDLNTVLRKTRLASTQVAPTGTDCEGLASGLAWTLANPCPQTKTKDKDKSTAAQDVFHCLESVFPRDTSQRVVPIIWKHTESLQQEAEEPSASTSGQEAPPPLPNSLLFPTDSENQSGLEALKYEIVLSKLLACYLPHDASASAGDGDGKRELDKLYGELVVRCMNSSWNTGLCTVPEPLVQDWLTRASKTCSKSELLRSQDTILNLLLQHLMSLTIRQQTPDPDPHNPSNNPNDEANHCLSLETHTLTLLTNHLPALQITPQNLSTHQDIHQLTLTLLDRRETIARHAIRRTGDLELVVELQGSQLGLVRRVDGVDGWEAELFDACNNSNSSSNGGGGSGGSAAQGGMVDLERRTVTTRILAIGREVLVRQVRQHFGTGNKMGVDRKRTELVRRMLEGADALEEELRRLGYCQSDYDEKDGEESRVG</sequence>
<gene>
    <name evidence="4" type="ORF">AMATHDRAFT_41916</name>
</gene>
<evidence type="ECO:0000256" key="2">
    <source>
        <dbReference type="SAM" id="Phobius"/>
    </source>
</evidence>
<dbReference type="AlphaFoldDB" id="A0A2A9NFQ6"/>
<protein>
    <recommendedName>
        <fullName evidence="3">DUF6535 domain-containing protein</fullName>
    </recommendedName>
</protein>
<evidence type="ECO:0000256" key="1">
    <source>
        <dbReference type="SAM" id="MobiDB-lite"/>
    </source>
</evidence>
<evidence type="ECO:0000313" key="5">
    <source>
        <dbReference type="Proteomes" id="UP000242287"/>
    </source>
</evidence>
<accession>A0A2A9NFQ6</accession>
<keyword evidence="2" id="KW-1133">Transmembrane helix</keyword>
<feature type="compositionally biased region" description="Gly residues" evidence="1">
    <location>
        <begin position="603"/>
        <end position="613"/>
    </location>
</feature>
<feature type="region of interest" description="Disordered" evidence="1">
    <location>
        <begin position="351"/>
        <end position="380"/>
    </location>
</feature>
<feature type="domain" description="DUF6535" evidence="3">
    <location>
        <begin position="2"/>
        <end position="176"/>
    </location>
</feature>
<proteinExistence type="predicted"/>
<dbReference type="Proteomes" id="UP000242287">
    <property type="component" value="Unassembled WGS sequence"/>
</dbReference>